<dbReference type="InterPro" id="IPR011833">
    <property type="entry name" value="Glycg_phsphrylas"/>
</dbReference>
<evidence type="ECO:0000313" key="10">
    <source>
        <dbReference type="EMBL" id="GID74556.1"/>
    </source>
</evidence>
<dbReference type="RefSeq" id="WP_203763112.1">
    <property type="nucleotide sequence ID" value="NZ_BAAABO010000012.1"/>
</dbReference>
<dbReference type="InterPro" id="IPR035090">
    <property type="entry name" value="Pyridoxal_P_attach_site"/>
</dbReference>
<dbReference type="InterPro" id="IPR000811">
    <property type="entry name" value="Glyco_trans_35"/>
</dbReference>
<dbReference type="Gene3D" id="3.40.50.2000">
    <property type="entry name" value="Glycogen Phosphorylase B"/>
    <property type="match status" value="2"/>
</dbReference>
<dbReference type="EMBL" id="BOMI01000062">
    <property type="protein sequence ID" value="GID74556.1"/>
    <property type="molecule type" value="Genomic_DNA"/>
</dbReference>
<comment type="similarity">
    <text evidence="3 9">Belongs to the glycogen phosphorylase family.</text>
</comment>
<evidence type="ECO:0000313" key="11">
    <source>
        <dbReference type="Proteomes" id="UP000609879"/>
    </source>
</evidence>
<dbReference type="SUPFAM" id="SSF53756">
    <property type="entry name" value="UDP-Glycosyltransferase/glycogen phosphorylase"/>
    <property type="match status" value="1"/>
</dbReference>
<comment type="caution">
    <text evidence="10">The sequence shown here is derived from an EMBL/GenBank/DDBJ whole genome shotgun (WGS) entry which is preliminary data.</text>
</comment>
<evidence type="ECO:0000256" key="4">
    <source>
        <dbReference type="ARBA" id="ARBA00022676"/>
    </source>
</evidence>
<keyword evidence="11" id="KW-1185">Reference proteome</keyword>
<protein>
    <recommendedName>
        <fullName evidence="9">Alpha-1,4 glucan phosphorylase</fullName>
        <ecNumber evidence="9">2.4.1.1</ecNumber>
    </recommendedName>
</protein>
<evidence type="ECO:0000256" key="7">
    <source>
        <dbReference type="ARBA" id="ARBA00023277"/>
    </source>
</evidence>
<dbReference type="NCBIfam" id="TIGR02093">
    <property type="entry name" value="P_ylase"/>
    <property type="match status" value="1"/>
</dbReference>
<organism evidence="10 11">
    <name type="scientific">Paractinoplanes deccanensis</name>
    <dbReference type="NCBI Taxonomy" id="113561"/>
    <lineage>
        <taxon>Bacteria</taxon>
        <taxon>Bacillati</taxon>
        <taxon>Actinomycetota</taxon>
        <taxon>Actinomycetes</taxon>
        <taxon>Micromonosporales</taxon>
        <taxon>Micromonosporaceae</taxon>
        <taxon>Paractinoplanes</taxon>
    </lineage>
</organism>
<dbReference type="PIRSF" id="PIRSF000460">
    <property type="entry name" value="Pprylas_GlgP"/>
    <property type="match status" value="1"/>
</dbReference>
<comment type="function">
    <text evidence="8">Phosphorylase is an important allosteric enzyme in carbohydrate metabolism. Enzymes from different sources differ in their regulatory mechanisms and in their natural substrates. However, all known phosphorylases share catalytic and structural properties.</text>
</comment>
<comment type="cofactor">
    <cofactor evidence="2 9">
        <name>pyridoxal 5'-phosphate</name>
        <dbReference type="ChEBI" id="CHEBI:597326"/>
    </cofactor>
</comment>
<accession>A0ABQ3Y3I2</accession>
<sequence length="806" mass="89132">MDLRNGVELRSLGTSPAAFKEDLLSNLYYRRGTTVESASAQDAYETLALTVRDRLAERRARTAAAHYAANPRWVYYLSAEYLLGPQLEQNLLYSGTAEAARTALEACGFAPDEIAALDVEPGLGNGGLGRLAACLLDSLATMDIPAVGYGIRYDLGIFKQEFHDGRQVERPDDWAFQGDPWEFPAPDDRQVVGFYGSTSVVGGRTVWTPGETVLGEPSHLLVPGYGTATVNIVRLWRAQASEASFDLTRFAAGQYAEAVQDAVRAENISKVLYPDDSTPAGRELRLKQQYFLVSCSLRDIVRRFRLRNGDWADFASKTAIQLNDTHPVLAIPELMRLLVDEEGLDWDHAWSLVRRTFNYTCHTLLPEALETWPVDMLGRLLPRHLEIIYLINAELLDEVRARFPDDLDRVRRMSLIQEEPTRQVRMANLAVTGTTRTNGVAALHTQLLTSTVLRDFHDLWPDRFVNVTNGVSPRRFVRLADPLVSALISDGLGTDRWLSDLSLLSGLAPLVADASFRSRWRDVKRANKAALGLGDPAALLDVMVKRFHEYKRQQLKLLHVITLYHRILAGGYDGVPRTVLFGGKAAPAYHAAKNIIHLINAVAARVNADPATDGLLTVVFPANYNITLAERVIPAADLSEQISMAGKEASGTGNMKLSLNGALTIGTLDGANIEIRDRVGADNFFLFGLNAAEALTLRSGDYRPRDHYAADGELRAALDVISAGAFGGVGQEVAASLLDRDEYLTLADYRSYVDRQSDVDAAWRDQERWTTMSILNTARTGYFSSDRTVADYLTHIWHASPVRVDA</sequence>
<dbReference type="Pfam" id="PF00343">
    <property type="entry name" value="Phosphorylase"/>
    <property type="match status" value="1"/>
</dbReference>
<dbReference type="CDD" id="cd04300">
    <property type="entry name" value="GT35_Glycogen_Phosphorylase"/>
    <property type="match status" value="1"/>
</dbReference>
<evidence type="ECO:0000256" key="9">
    <source>
        <dbReference type="RuleBase" id="RU000587"/>
    </source>
</evidence>
<reference evidence="10 11" key="1">
    <citation type="submission" date="2021-01" db="EMBL/GenBank/DDBJ databases">
        <title>Whole genome shotgun sequence of Actinoplanes deccanensis NBRC 13994.</title>
        <authorList>
            <person name="Komaki H."/>
            <person name="Tamura T."/>
        </authorList>
    </citation>
    <scope>NUCLEOTIDE SEQUENCE [LARGE SCALE GENOMIC DNA]</scope>
    <source>
        <strain evidence="10 11">NBRC 13994</strain>
    </source>
</reference>
<comment type="catalytic activity">
    <reaction evidence="1 9">
        <text>[(1-&gt;4)-alpha-D-glucosyl](n) + phosphate = [(1-&gt;4)-alpha-D-glucosyl](n-1) + alpha-D-glucose 1-phosphate</text>
        <dbReference type="Rhea" id="RHEA:41732"/>
        <dbReference type="Rhea" id="RHEA-COMP:9584"/>
        <dbReference type="Rhea" id="RHEA-COMP:9586"/>
        <dbReference type="ChEBI" id="CHEBI:15444"/>
        <dbReference type="ChEBI" id="CHEBI:43474"/>
        <dbReference type="ChEBI" id="CHEBI:58601"/>
        <dbReference type="EC" id="2.4.1.1"/>
    </reaction>
</comment>
<dbReference type="EC" id="2.4.1.1" evidence="9"/>
<keyword evidence="7 9" id="KW-0119">Carbohydrate metabolism</keyword>
<evidence type="ECO:0000256" key="2">
    <source>
        <dbReference type="ARBA" id="ARBA00001933"/>
    </source>
</evidence>
<proteinExistence type="inferred from homology"/>
<dbReference type="PROSITE" id="PS00102">
    <property type="entry name" value="PHOSPHORYLASE"/>
    <property type="match status" value="1"/>
</dbReference>
<evidence type="ECO:0000256" key="3">
    <source>
        <dbReference type="ARBA" id="ARBA00006047"/>
    </source>
</evidence>
<dbReference type="Proteomes" id="UP000609879">
    <property type="component" value="Unassembled WGS sequence"/>
</dbReference>
<name>A0ABQ3Y3I2_9ACTN</name>
<dbReference type="PANTHER" id="PTHR11468">
    <property type="entry name" value="GLYCOGEN PHOSPHORYLASE"/>
    <property type="match status" value="1"/>
</dbReference>
<evidence type="ECO:0000256" key="1">
    <source>
        <dbReference type="ARBA" id="ARBA00001275"/>
    </source>
</evidence>
<gene>
    <name evidence="10" type="ORF">Ade02nite_31970</name>
</gene>
<evidence type="ECO:0000256" key="6">
    <source>
        <dbReference type="ARBA" id="ARBA00022898"/>
    </source>
</evidence>
<evidence type="ECO:0000256" key="8">
    <source>
        <dbReference type="ARBA" id="ARBA00025174"/>
    </source>
</evidence>
<keyword evidence="4 9" id="KW-0328">Glycosyltransferase</keyword>
<comment type="function">
    <text evidence="9">Allosteric enzyme that catalyzes the rate-limiting step in glycogen catabolism, the phosphorolytic cleavage of glycogen to produce glucose-1-phosphate, and plays a central role in maintaining cellular and organismal glucose homeostasis.</text>
</comment>
<evidence type="ECO:0000256" key="5">
    <source>
        <dbReference type="ARBA" id="ARBA00022679"/>
    </source>
</evidence>
<keyword evidence="6 9" id="KW-0663">Pyridoxal phosphate</keyword>
<keyword evidence="5 9" id="KW-0808">Transferase</keyword>
<dbReference type="PANTHER" id="PTHR11468:SF3">
    <property type="entry name" value="GLYCOGEN PHOSPHORYLASE, LIVER FORM"/>
    <property type="match status" value="1"/>
</dbReference>